<dbReference type="SUPFAM" id="SSF55136">
    <property type="entry name" value="Probable bacterial effector-binding domain"/>
    <property type="match status" value="1"/>
</dbReference>
<reference evidence="3" key="1">
    <citation type="submission" date="2024-02" db="EMBL/GenBank/DDBJ databases">
        <authorList>
            <consortium name="ELIXIR-Norway"/>
            <consortium name="Elixir Norway"/>
        </authorList>
    </citation>
    <scope>NUCLEOTIDE SEQUENCE</scope>
</reference>
<dbReference type="Pfam" id="PF04832">
    <property type="entry name" value="SOUL"/>
    <property type="match status" value="1"/>
</dbReference>
<dbReference type="Proteomes" id="UP001497512">
    <property type="component" value="Chromosome 12"/>
</dbReference>
<accession>A0ABP0TJR7</accession>
<name>A0ABP0TJR7_9BRYO</name>
<keyword evidence="4" id="KW-1185">Reference proteome</keyword>
<keyword evidence="2" id="KW-1133">Transmembrane helix</keyword>
<evidence type="ECO:0000313" key="4">
    <source>
        <dbReference type="Proteomes" id="UP001497512"/>
    </source>
</evidence>
<keyword evidence="2" id="KW-0472">Membrane</keyword>
<organism evidence="3 4">
    <name type="scientific">Sphagnum troendelagicum</name>
    <dbReference type="NCBI Taxonomy" id="128251"/>
    <lineage>
        <taxon>Eukaryota</taxon>
        <taxon>Viridiplantae</taxon>
        <taxon>Streptophyta</taxon>
        <taxon>Embryophyta</taxon>
        <taxon>Bryophyta</taxon>
        <taxon>Sphagnophytina</taxon>
        <taxon>Sphagnopsida</taxon>
        <taxon>Sphagnales</taxon>
        <taxon>Sphagnaceae</taxon>
        <taxon>Sphagnum</taxon>
    </lineage>
</organism>
<proteinExistence type="inferred from homology"/>
<gene>
    <name evidence="3" type="ORF">CSSPTR1EN2_LOCUS4417</name>
</gene>
<keyword evidence="2" id="KW-0812">Transmembrane</keyword>
<dbReference type="Gene3D" id="3.20.80.10">
    <property type="entry name" value="Regulatory factor, effector binding domain"/>
    <property type="match status" value="1"/>
</dbReference>
<dbReference type="InterPro" id="IPR011256">
    <property type="entry name" value="Reg_factor_effector_dom_sf"/>
</dbReference>
<dbReference type="EMBL" id="OZ019904">
    <property type="protein sequence ID" value="CAK9198399.1"/>
    <property type="molecule type" value="Genomic_DNA"/>
</dbReference>
<dbReference type="InterPro" id="IPR006917">
    <property type="entry name" value="SOUL_heme-bd"/>
</dbReference>
<dbReference type="PANTHER" id="PTHR11220:SF1">
    <property type="entry name" value="HEME-BINDING PROTEIN 2"/>
    <property type="match status" value="1"/>
</dbReference>
<protein>
    <submittedName>
        <fullName evidence="3">Uncharacterized protein</fullName>
    </submittedName>
</protein>
<evidence type="ECO:0000256" key="2">
    <source>
        <dbReference type="SAM" id="Phobius"/>
    </source>
</evidence>
<dbReference type="PANTHER" id="PTHR11220">
    <property type="entry name" value="HEME-BINDING PROTEIN-RELATED"/>
    <property type="match status" value="1"/>
</dbReference>
<evidence type="ECO:0000313" key="3">
    <source>
        <dbReference type="EMBL" id="CAK9198399.1"/>
    </source>
</evidence>
<evidence type="ECO:0000256" key="1">
    <source>
        <dbReference type="ARBA" id="ARBA00009817"/>
    </source>
</evidence>
<sequence length="223" mass="24734">MELVGIWIRLMLLMSMVMLVFGGIETPTYTVVHLESDFEIRLLRPTVWVSASVDDISFNQATQCGVHRLIHYVQGGNLNHSQIPMTIPLLTGIVPSAGPFCSSAFAVRFYVPPDFQETPPTPFPEVDLKVERWGEKCIAVRQFPGFAKDNNVAKEAALLEASLQKTPWGPDATKVDSRDGEDAYTIAEYNPPFHIFGRLNEVWVDIGDNDICHLNTTAGSAKA</sequence>
<comment type="similarity">
    <text evidence="1">Belongs to the HEBP family.</text>
</comment>
<feature type="transmembrane region" description="Helical" evidence="2">
    <location>
        <begin position="6"/>
        <end position="24"/>
    </location>
</feature>